<proteinExistence type="predicted"/>
<protein>
    <submittedName>
        <fullName evidence="2">Uncharacterized protein</fullName>
    </submittedName>
</protein>
<keyword evidence="1" id="KW-1133">Transmembrane helix</keyword>
<organism evidence="2">
    <name type="scientific">Roseburia intestinalis</name>
    <dbReference type="NCBI Taxonomy" id="166486"/>
    <lineage>
        <taxon>Bacteria</taxon>
        <taxon>Bacillati</taxon>
        <taxon>Bacillota</taxon>
        <taxon>Clostridia</taxon>
        <taxon>Lachnospirales</taxon>
        <taxon>Lachnospiraceae</taxon>
        <taxon>Roseburia</taxon>
    </lineage>
</organism>
<dbReference type="AlphaFoldDB" id="A0A6N3H639"/>
<keyword evidence="1" id="KW-0812">Transmembrane</keyword>
<accession>A0A6N3H639</accession>
<reference evidence="2" key="1">
    <citation type="submission" date="2019-11" db="EMBL/GenBank/DDBJ databases">
        <authorList>
            <person name="Feng L."/>
        </authorList>
    </citation>
    <scope>NUCLEOTIDE SEQUENCE</scope>
    <source>
        <strain evidence="2">RintestinalisLFYP67</strain>
    </source>
</reference>
<name>A0A6N3H639_9FIRM</name>
<evidence type="ECO:0000256" key="1">
    <source>
        <dbReference type="SAM" id="Phobius"/>
    </source>
</evidence>
<evidence type="ECO:0000313" key="2">
    <source>
        <dbReference type="EMBL" id="VYU72206.1"/>
    </source>
</evidence>
<dbReference type="RefSeq" id="WP_422047080.1">
    <property type="nucleotide sequence ID" value="NZ_CACRUM010000102.1"/>
</dbReference>
<dbReference type="EMBL" id="CACRUM010000102">
    <property type="protein sequence ID" value="VYU72206.1"/>
    <property type="molecule type" value="Genomic_DNA"/>
</dbReference>
<keyword evidence="1" id="KW-0472">Membrane</keyword>
<gene>
    <name evidence="2" type="ORF">RILFYP67_03139</name>
</gene>
<sequence>MKYRKGIKISEATEKELLRYQMEKIAKESCSEDLSGESTALAELYKSLKNSDIRVFIGFLISLHLIVDLIVLVKKLFRGEV</sequence>
<feature type="transmembrane region" description="Helical" evidence="1">
    <location>
        <begin position="55"/>
        <end position="73"/>
    </location>
</feature>